<evidence type="ECO:0000313" key="1">
    <source>
        <dbReference type="EMBL" id="EFU39888.1"/>
    </source>
</evidence>
<proteinExistence type="predicted"/>
<dbReference type="KEGG" id="pvo:PVOR_21444"/>
<evidence type="ECO:0000313" key="2">
    <source>
        <dbReference type="Proteomes" id="UP000003094"/>
    </source>
</evidence>
<keyword evidence="2" id="KW-1185">Reference proteome</keyword>
<dbReference type="Proteomes" id="UP000003094">
    <property type="component" value="Unassembled WGS sequence"/>
</dbReference>
<dbReference type="EMBL" id="ADHJ01000037">
    <property type="protein sequence ID" value="EFU39888.1"/>
    <property type="molecule type" value="Genomic_DNA"/>
</dbReference>
<protein>
    <recommendedName>
        <fullName evidence="3">Dihydroorotase</fullName>
    </recommendedName>
</protein>
<evidence type="ECO:0008006" key="3">
    <source>
        <dbReference type="Google" id="ProtNLM"/>
    </source>
</evidence>
<organism evidence="1 2">
    <name type="scientific">Paenibacillus vortex V453</name>
    <dbReference type="NCBI Taxonomy" id="715225"/>
    <lineage>
        <taxon>Bacteria</taxon>
        <taxon>Bacillati</taxon>
        <taxon>Bacillota</taxon>
        <taxon>Bacilli</taxon>
        <taxon>Bacillales</taxon>
        <taxon>Paenibacillaceae</taxon>
        <taxon>Paenibacillus</taxon>
    </lineage>
</organism>
<dbReference type="GO" id="GO:0016810">
    <property type="term" value="F:hydrolase activity, acting on carbon-nitrogen (but not peptide) bonds"/>
    <property type="evidence" value="ECO:0007669"/>
    <property type="project" value="InterPro"/>
</dbReference>
<gene>
    <name evidence="1" type="ORF">PVOR_21444</name>
</gene>
<reference evidence="1 2" key="1">
    <citation type="journal article" date="2010" name="BMC Genomics">
        <title>Genome sequence of the pattern forming Paenibacillus vortex bacterium reveals potential for thriving in complex environments.</title>
        <authorList>
            <person name="Sirota-Madi A."/>
            <person name="Olender T."/>
            <person name="Helman Y."/>
            <person name="Ingham C."/>
            <person name="Brainis I."/>
            <person name="Roth D."/>
            <person name="Hagi E."/>
            <person name="Brodsky L."/>
            <person name="Leshkowitz D."/>
            <person name="Galatenko V."/>
            <person name="Nikolaev V."/>
            <person name="Mugasimangalam R.C."/>
            <person name="Bransburg-Zabary S."/>
            <person name="Gutnick D.L."/>
            <person name="Lancet D."/>
            <person name="Ben-Jacob E."/>
        </authorList>
    </citation>
    <scope>NUCLEOTIDE SEQUENCE [LARGE SCALE GENOMIC DNA]</scope>
    <source>
        <strain evidence="1 2">V453</strain>
    </source>
</reference>
<dbReference type="Pfam" id="PF22643">
    <property type="entry name" value="NagA_N"/>
    <property type="match status" value="1"/>
</dbReference>
<dbReference type="SUPFAM" id="SSF51338">
    <property type="entry name" value="Composite domain of metallo-dependent hydrolases"/>
    <property type="match status" value="1"/>
</dbReference>
<name>A0A2R9SRA2_9BACL</name>
<dbReference type="AlphaFoldDB" id="A0A2R9SRA2"/>
<dbReference type="Gene3D" id="2.30.40.10">
    <property type="entry name" value="Urease, subunit C, domain 1"/>
    <property type="match status" value="1"/>
</dbReference>
<accession>A0A2R9SRA2</accession>
<sequence>MYLITGGKIITEEAILEGFDLLIAGNRIEKVVKQGEFNPDETIQVIDAEGGYISPGFS</sequence>
<dbReference type="InterPro" id="IPR011059">
    <property type="entry name" value="Metal-dep_hydrolase_composite"/>
</dbReference>
<comment type="caution">
    <text evidence="1">The sequence shown here is derived from an EMBL/GenBank/DDBJ whole genome shotgun (WGS) entry which is preliminary data.</text>
</comment>